<dbReference type="AlphaFoldDB" id="A0A077MAM5"/>
<dbReference type="EMBL" id="CAJC01000026">
    <property type="protein sequence ID" value="CCI51768.1"/>
    <property type="molecule type" value="Genomic_DNA"/>
</dbReference>
<sequence length="92" mass="8988">MSSATAHAGGAPTALPVSGLSTTGIVAPSGSAYIYTVTVAAPYTNSSGSEVFFGGGVAWTGAKALPIGTEVSTSESGPVTVDSDGTCYYNAY</sequence>
<organism evidence="1 2">
    <name type="scientific">Nostocoides jenkinsii Ben 74</name>
    <dbReference type="NCBI Taxonomy" id="1193518"/>
    <lineage>
        <taxon>Bacteria</taxon>
        <taxon>Bacillati</taxon>
        <taxon>Actinomycetota</taxon>
        <taxon>Actinomycetes</taxon>
        <taxon>Micrococcales</taxon>
        <taxon>Intrasporangiaceae</taxon>
        <taxon>Nostocoides</taxon>
    </lineage>
</organism>
<keyword evidence="2" id="KW-1185">Reference proteome</keyword>
<name>A0A077MAM5_9MICO</name>
<reference evidence="1 2" key="1">
    <citation type="journal article" date="2013" name="ISME J.">
        <title>A metabolic model for members of the genus Tetrasphaera involved in enhanced biological phosphorus removal.</title>
        <authorList>
            <person name="Kristiansen R."/>
            <person name="Nguyen H.T.T."/>
            <person name="Saunders A.M."/>
            <person name="Nielsen J.L."/>
            <person name="Wimmer R."/>
            <person name="Le V.Q."/>
            <person name="McIlroy S.J."/>
            <person name="Petrovski S."/>
            <person name="Seviour R.J."/>
            <person name="Calteau A."/>
            <person name="Nielsen K.L."/>
            <person name="Nielsen P.H."/>
        </authorList>
    </citation>
    <scope>NUCLEOTIDE SEQUENCE [LARGE SCALE GENOMIC DNA]</scope>
    <source>
        <strain evidence="1 2">Ben 74</strain>
    </source>
</reference>
<proteinExistence type="predicted"/>
<evidence type="ECO:0000313" key="2">
    <source>
        <dbReference type="Proteomes" id="UP000035720"/>
    </source>
</evidence>
<protein>
    <submittedName>
        <fullName evidence="1">Uncharacterized protein</fullName>
    </submittedName>
</protein>
<gene>
    <name evidence="1" type="ORF">BN13_1210021</name>
</gene>
<dbReference type="STRING" id="1193518.BN13_1210021"/>
<dbReference type="RefSeq" id="WP_048548108.1">
    <property type="nucleotide sequence ID" value="NZ_HF571038.1"/>
</dbReference>
<accession>A0A077MAM5</accession>
<evidence type="ECO:0000313" key="1">
    <source>
        <dbReference type="EMBL" id="CCI51768.1"/>
    </source>
</evidence>
<comment type="caution">
    <text evidence="1">The sequence shown here is derived from an EMBL/GenBank/DDBJ whole genome shotgun (WGS) entry which is preliminary data.</text>
</comment>
<dbReference type="Proteomes" id="UP000035720">
    <property type="component" value="Unassembled WGS sequence"/>
</dbReference>